<dbReference type="EMBL" id="CP067018">
    <property type="protein sequence ID" value="QQN59348.1"/>
    <property type="molecule type" value="Genomic_DNA"/>
</dbReference>
<organism evidence="2 3">
    <name type="scientific">Elizabethkingia bruuniana</name>
    <dbReference type="NCBI Taxonomy" id="1756149"/>
    <lineage>
        <taxon>Bacteria</taxon>
        <taxon>Pseudomonadati</taxon>
        <taxon>Bacteroidota</taxon>
        <taxon>Flavobacteriia</taxon>
        <taxon>Flavobacteriales</taxon>
        <taxon>Weeksellaceae</taxon>
        <taxon>Elizabethkingia</taxon>
    </lineage>
</organism>
<evidence type="ECO:0000256" key="1">
    <source>
        <dbReference type="SAM" id="Phobius"/>
    </source>
</evidence>
<keyword evidence="1" id="KW-0812">Transmembrane</keyword>
<feature type="transmembrane region" description="Helical" evidence="1">
    <location>
        <begin position="12"/>
        <end position="36"/>
    </location>
</feature>
<feature type="transmembrane region" description="Helical" evidence="1">
    <location>
        <begin position="81"/>
        <end position="107"/>
    </location>
</feature>
<protein>
    <submittedName>
        <fullName evidence="2">Uncharacterized protein</fullName>
    </submittedName>
</protein>
<dbReference type="KEGG" id="egm:AYC65_11970"/>
<feature type="transmembrane region" description="Helical" evidence="1">
    <location>
        <begin position="127"/>
        <end position="149"/>
    </location>
</feature>
<accession>A0A7T7V014</accession>
<feature type="transmembrane region" description="Helical" evidence="1">
    <location>
        <begin position="161"/>
        <end position="183"/>
    </location>
</feature>
<evidence type="ECO:0000313" key="3">
    <source>
        <dbReference type="Proteomes" id="UP000595426"/>
    </source>
</evidence>
<keyword evidence="1" id="KW-0472">Membrane</keyword>
<dbReference type="AlphaFoldDB" id="A0A7T7V014"/>
<dbReference type="Proteomes" id="UP000595426">
    <property type="component" value="Chromosome"/>
</dbReference>
<evidence type="ECO:0000313" key="2">
    <source>
        <dbReference type="EMBL" id="QQN59348.1"/>
    </source>
</evidence>
<dbReference type="OrthoDB" id="8114024at2"/>
<keyword evidence="3" id="KW-1185">Reference proteome</keyword>
<dbReference type="RefSeq" id="WP_034866038.1">
    <property type="nucleotide sequence ID" value="NZ_CBCSDR010000001.1"/>
</dbReference>
<dbReference type="GeneID" id="93133628"/>
<keyword evidence="1" id="KW-1133">Transmembrane helix</keyword>
<reference evidence="2 3" key="1">
    <citation type="submission" date="2020-12" db="EMBL/GenBank/DDBJ databases">
        <title>FDA dAtabase for Regulatory Grade micrObial Sequences (FDA-ARGOS): Supporting development and validation of Infectious Disease Dx tests.</title>
        <authorList>
            <person name="Kerrigan L."/>
            <person name="Long C."/>
            <person name="Tallon L."/>
            <person name="Sadzewicz L."/>
            <person name="Zhao X."/>
            <person name="Boylan J."/>
            <person name="Ott S."/>
            <person name="Bowen H."/>
            <person name="Vavikolanu K."/>
            <person name="Mehta A."/>
            <person name="Aluvathingal J."/>
            <person name="Nadendla S."/>
            <person name="Yan Y."/>
            <person name="Sichtig H."/>
        </authorList>
    </citation>
    <scope>NUCLEOTIDE SEQUENCE [LARGE SCALE GENOMIC DNA]</scope>
    <source>
        <strain evidence="2 3">FDAARGOS_1031</strain>
    </source>
</reference>
<feature type="transmembrane region" description="Helical" evidence="1">
    <location>
        <begin position="48"/>
        <end position="69"/>
    </location>
</feature>
<gene>
    <name evidence="2" type="ORF">I6H88_01825</name>
</gene>
<name>A0A7T7V014_9FLAO</name>
<proteinExistence type="predicted"/>
<sequence length="202" mass="23010">MKDLHYFSGLTLLIFISGHLFNHFCGIFSISLHIEIMDILRNIYRNPVIEVLLLTAVIFQIISGIRLILKKNKAGSFYEKIHVWSGIYMALFLIIHVSAVLTGRFILHLDTNFYFGVAGINNFPFSLFFVPYYGLAILSLFAHLAAVHLKKMKYDILGIQPLVQANTILLTGVVITIFIFYGLTNHFHGVNIPKTYYILIGK</sequence>